<keyword evidence="5 8" id="KW-1133">Transmembrane helix</keyword>
<feature type="transmembrane region" description="Helical" evidence="8">
    <location>
        <begin position="486"/>
        <end position="508"/>
    </location>
</feature>
<evidence type="ECO:0000313" key="9">
    <source>
        <dbReference type="EMBL" id="OLR56529.1"/>
    </source>
</evidence>
<dbReference type="PANTHER" id="PTHR11629:SF63">
    <property type="entry name" value="V-TYPE PROTON ATPASE SUBUNIT A"/>
    <property type="match status" value="1"/>
</dbReference>
<evidence type="ECO:0000256" key="8">
    <source>
        <dbReference type="SAM" id="Phobius"/>
    </source>
</evidence>
<evidence type="ECO:0000256" key="3">
    <source>
        <dbReference type="ARBA" id="ARBA00022448"/>
    </source>
</evidence>
<dbReference type="Pfam" id="PF01496">
    <property type="entry name" value="V_ATPase_I"/>
    <property type="match status" value="2"/>
</dbReference>
<protein>
    <submittedName>
        <fullName evidence="9">Uncharacterized protein</fullName>
    </submittedName>
</protein>
<dbReference type="Gene3D" id="3.30.70.2170">
    <property type="match status" value="1"/>
</dbReference>
<sequence length="663" mass="74601">MSIAKMEKVAVIGLDTVKEELISRLMDLGMVEITDQSARLAEEDWVGLGVRDGNEDEVAALDAEINRVDTAIELLEKYSTARSPLFFTRKAMKKSEFERIMKDKDRISQNVDYIMGLNERLHSCREIINKRNSELASLTPWVNYDLPLEISETQCTRIDLGVVPSTVDIDGLRKAIGEDSEYVSLHEINRDKDMIYLVIISLKEDQDAIIARLKQWGYSPVPFREFRGTVTENTERITREVAETRGQVAEIEAEITAHDDMRFGMQCLQDRLVMQRDHEKVKSRLLKTKRTFNLEGWVPAECRKSVERVLEEKGCCYEYRDPEENEEVPVLIHNTRFGTPFSAITEMYSLPDYRGFDPTDIFAIFYALFFGLMLSDAGYGLVMTIFCAVVLHKYDLEGMTLRMIRMFLYCGIATVFWGALFGGWFGDFLPTFTQTVFGHKVPLDPIWFNPIEDPTKLLIFSLLFGVVHLFIGMGINAYMMIRRGHLFDAFCDVFAWYMIIAGAGFWLAGGSISAALVTPGKWVFIAGCVIVLLTGGREKKGVGKVIGGLGALYGITSYISDILSYARLLALGLATGVIANVVNLLGSMLGTGFKGCIAMIIVGVIGHVFNMAINALGSFVHASRLQYIEFFGKFYEDGGEPFDPFRKNTKYVRLVNDTDGGMK</sequence>
<dbReference type="Gene3D" id="3.30.70.2750">
    <property type="match status" value="1"/>
</dbReference>
<accession>A0A1Q9JJY7</accession>
<keyword evidence="4 8" id="KW-0812">Transmembrane</keyword>
<dbReference type="STRING" id="1261640.BHK98_10910"/>
<keyword evidence="7 8" id="KW-0472">Membrane</keyword>
<proteinExistence type="inferred from homology"/>
<dbReference type="OrthoDB" id="9803814at2"/>
<dbReference type="GO" id="GO:0033179">
    <property type="term" value="C:proton-transporting V-type ATPase, V0 domain"/>
    <property type="evidence" value="ECO:0007669"/>
    <property type="project" value="InterPro"/>
</dbReference>
<dbReference type="InterPro" id="IPR002490">
    <property type="entry name" value="V-ATPase_116kDa_su"/>
</dbReference>
<comment type="similarity">
    <text evidence="2">Belongs to the V-ATPase 116 kDa subunit family.</text>
</comment>
<evidence type="ECO:0000256" key="6">
    <source>
        <dbReference type="ARBA" id="ARBA00023065"/>
    </source>
</evidence>
<dbReference type="PANTHER" id="PTHR11629">
    <property type="entry name" value="VACUOLAR PROTON ATPASES"/>
    <property type="match status" value="1"/>
</dbReference>
<comment type="subcellular location">
    <subcellularLocation>
        <location evidence="1">Membrane</location>
        <topology evidence="1">Multi-pass membrane protein</topology>
    </subcellularLocation>
</comment>
<keyword evidence="10" id="KW-1185">Reference proteome</keyword>
<feature type="transmembrane region" description="Helical" evidence="8">
    <location>
        <begin position="457"/>
        <end position="479"/>
    </location>
</feature>
<feature type="transmembrane region" description="Helical" evidence="8">
    <location>
        <begin position="597"/>
        <end position="620"/>
    </location>
</feature>
<reference evidence="9 10" key="1">
    <citation type="journal article" date="2016" name="Appl. Environ. Microbiol.">
        <title>Function and Phylogeny of Bacterial Butyryl Coenzyme A:Acetate Transferases and Their Diversity in the Proximal Colon of Swine.</title>
        <authorList>
            <person name="Trachsel J."/>
            <person name="Bayles D.O."/>
            <person name="Looft T."/>
            <person name="Levine U.Y."/>
            <person name="Allen H.K."/>
        </authorList>
    </citation>
    <scope>NUCLEOTIDE SEQUENCE [LARGE SCALE GENOMIC DNA]</scope>
    <source>
        <strain evidence="9 10">68-3-10</strain>
    </source>
</reference>
<evidence type="ECO:0000256" key="1">
    <source>
        <dbReference type="ARBA" id="ARBA00004141"/>
    </source>
</evidence>
<feature type="transmembrane region" description="Helical" evidence="8">
    <location>
        <begin position="565"/>
        <end position="585"/>
    </location>
</feature>
<comment type="caution">
    <text evidence="9">The sequence shown here is derived from an EMBL/GenBank/DDBJ whole genome shotgun (WGS) entry which is preliminary data.</text>
</comment>
<dbReference type="GO" id="GO:0051117">
    <property type="term" value="F:ATPase binding"/>
    <property type="evidence" value="ECO:0007669"/>
    <property type="project" value="TreeGrafter"/>
</dbReference>
<gene>
    <name evidence="9" type="ORF">BHK98_10910</name>
</gene>
<evidence type="ECO:0000256" key="2">
    <source>
        <dbReference type="ARBA" id="ARBA00009904"/>
    </source>
</evidence>
<evidence type="ECO:0000256" key="5">
    <source>
        <dbReference type="ARBA" id="ARBA00022989"/>
    </source>
</evidence>
<evidence type="ECO:0000256" key="4">
    <source>
        <dbReference type="ARBA" id="ARBA00022692"/>
    </source>
</evidence>
<dbReference type="GO" id="GO:0016471">
    <property type="term" value="C:vacuolar proton-transporting V-type ATPase complex"/>
    <property type="evidence" value="ECO:0007669"/>
    <property type="project" value="TreeGrafter"/>
</dbReference>
<feature type="transmembrane region" description="Helical" evidence="8">
    <location>
        <begin position="403"/>
        <end position="425"/>
    </location>
</feature>
<feature type="transmembrane region" description="Helical" evidence="8">
    <location>
        <begin position="514"/>
        <end position="534"/>
    </location>
</feature>
<keyword evidence="6" id="KW-0406">Ion transport</keyword>
<evidence type="ECO:0000256" key="7">
    <source>
        <dbReference type="ARBA" id="ARBA00023136"/>
    </source>
</evidence>
<keyword evidence="3" id="KW-0813">Transport</keyword>
<organism evidence="9 10">
    <name type="scientific">Hornefia porci</name>
    <dbReference type="NCBI Taxonomy" id="2652292"/>
    <lineage>
        <taxon>Bacteria</taxon>
        <taxon>Bacillati</taxon>
        <taxon>Bacillota</taxon>
        <taxon>Clostridia</taxon>
        <taxon>Peptostreptococcales</taxon>
        <taxon>Anaerovoracaceae</taxon>
        <taxon>Hornefia</taxon>
    </lineage>
</organism>
<dbReference type="AlphaFoldDB" id="A0A1Q9JJY7"/>
<evidence type="ECO:0000313" key="10">
    <source>
        <dbReference type="Proteomes" id="UP000187404"/>
    </source>
</evidence>
<dbReference type="EMBL" id="MJIE01000001">
    <property type="protein sequence ID" value="OLR56529.1"/>
    <property type="molecule type" value="Genomic_DNA"/>
</dbReference>
<dbReference type="GO" id="GO:0046961">
    <property type="term" value="F:proton-transporting ATPase activity, rotational mechanism"/>
    <property type="evidence" value="ECO:0007669"/>
    <property type="project" value="InterPro"/>
</dbReference>
<dbReference type="GO" id="GO:0007035">
    <property type="term" value="P:vacuolar acidification"/>
    <property type="evidence" value="ECO:0007669"/>
    <property type="project" value="TreeGrafter"/>
</dbReference>
<feature type="transmembrane region" description="Helical" evidence="8">
    <location>
        <begin position="364"/>
        <end position="391"/>
    </location>
</feature>
<name>A0A1Q9JJY7_9FIRM</name>
<dbReference type="RefSeq" id="WP_075714244.1">
    <property type="nucleotide sequence ID" value="NZ_MJIE01000001.1"/>
</dbReference>
<dbReference type="Gene3D" id="1.20.1460.20">
    <property type="match status" value="1"/>
</dbReference>
<dbReference type="Proteomes" id="UP000187404">
    <property type="component" value="Unassembled WGS sequence"/>
</dbReference>
<feature type="transmembrane region" description="Helical" evidence="8">
    <location>
        <begin position="541"/>
        <end position="559"/>
    </location>
</feature>